<keyword evidence="3" id="KW-0328">Glycosyltransferase</keyword>
<keyword evidence="4" id="KW-0808">Transferase</keyword>
<keyword evidence="7" id="KW-0472">Membrane</keyword>
<evidence type="ECO:0000256" key="5">
    <source>
        <dbReference type="ARBA" id="ARBA00022692"/>
    </source>
</evidence>
<dbReference type="EMBL" id="KN557197">
    <property type="protein sequence ID" value="KHJ87711.1"/>
    <property type="molecule type" value="Genomic_DNA"/>
</dbReference>
<evidence type="ECO:0000313" key="9">
    <source>
        <dbReference type="Proteomes" id="UP000053660"/>
    </source>
</evidence>
<evidence type="ECO:0000256" key="6">
    <source>
        <dbReference type="ARBA" id="ARBA00022989"/>
    </source>
</evidence>
<dbReference type="InterPro" id="IPR018732">
    <property type="entry name" value="Dpy-19/Dpy-19-like"/>
</dbReference>
<dbReference type="AlphaFoldDB" id="A0A0B1SV10"/>
<gene>
    <name evidence="8" type="ORF">OESDEN_12508</name>
</gene>
<evidence type="ECO:0000256" key="4">
    <source>
        <dbReference type="ARBA" id="ARBA00022679"/>
    </source>
</evidence>
<dbReference type="PANTHER" id="PTHR31488:SF1">
    <property type="entry name" value="C-MANNOSYLTRANSFERASE DPY19L1"/>
    <property type="match status" value="1"/>
</dbReference>
<comment type="similarity">
    <text evidence="2">Belongs to the dpy-19 family.</text>
</comment>
<evidence type="ECO:0000313" key="8">
    <source>
        <dbReference type="EMBL" id="KHJ87711.1"/>
    </source>
</evidence>
<dbReference type="GO" id="GO:0000030">
    <property type="term" value="F:mannosyltransferase activity"/>
    <property type="evidence" value="ECO:0007669"/>
    <property type="project" value="TreeGrafter"/>
</dbReference>
<dbReference type="GO" id="GO:0005637">
    <property type="term" value="C:nuclear inner membrane"/>
    <property type="evidence" value="ECO:0007669"/>
    <property type="project" value="TreeGrafter"/>
</dbReference>
<dbReference type="PANTHER" id="PTHR31488">
    <property type="entry name" value="DPY-19-LIKE 1, LIKE (H. SAPIENS)"/>
    <property type="match status" value="1"/>
</dbReference>
<evidence type="ECO:0000256" key="7">
    <source>
        <dbReference type="ARBA" id="ARBA00023136"/>
    </source>
</evidence>
<keyword evidence="9" id="KW-1185">Reference proteome</keyword>
<sequence length="83" mass="9712">MQVVHTATWSGLYYSYYKTIINAPSFMDGLQQITHDNVTEYGHTINTLKRFNLYPEAEYSHAWVHTIVCERVPASRFLRFPNA</sequence>
<comment type="subcellular location">
    <subcellularLocation>
        <location evidence="1">Membrane</location>
        <topology evidence="1">Multi-pass membrane protein</topology>
    </subcellularLocation>
</comment>
<evidence type="ECO:0000256" key="1">
    <source>
        <dbReference type="ARBA" id="ARBA00004141"/>
    </source>
</evidence>
<reference evidence="8 9" key="1">
    <citation type="submission" date="2014-03" db="EMBL/GenBank/DDBJ databases">
        <title>Draft genome of the hookworm Oesophagostomum dentatum.</title>
        <authorList>
            <person name="Mitreva M."/>
        </authorList>
    </citation>
    <scope>NUCLEOTIDE SEQUENCE [LARGE SCALE GENOMIC DNA]</scope>
    <source>
        <strain evidence="8 9">OD-Hann</strain>
    </source>
</reference>
<evidence type="ECO:0000256" key="2">
    <source>
        <dbReference type="ARBA" id="ARBA00008744"/>
    </source>
</evidence>
<keyword evidence="5" id="KW-0812">Transmembrane</keyword>
<dbReference type="Proteomes" id="UP000053660">
    <property type="component" value="Unassembled WGS sequence"/>
</dbReference>
<proteinExistence type="inferred from homology"/>
<name>A0A0B1SV10_OESDE</name>
<keyword evidence="6" id="KW-1133">Transmembrane helix</keyword>
<protein>
    <submittedName>
        <fullName evidence="8">Uncharacterized protein</fullName>
    </submittedName>
</protein>
<evidence type="ECO:0000256" key="3">
    <source>
        <dbReference type="ARBA" id="ARBA00022676"/>
    </source>
</evidence>
<dbReference type="Pfam" id="PF10034">
    <property type="entry name" value="Dpy19"/>
    <property type="match status" value="1"/>
</dbReference>
<dbReference type="OrthoDB" id="6019623at2759"/>
<organism evidence="8 9">
    <name type="scientific">Oesophagostomum dentatum</name>
    <name type="common">Nodular worm</name>
    <dbReference type="NCBI Taxonomy" id="61180"/>
    <lineage>
        <taxon>Eukaryota</taxon>
        <taxon>Metazoa</taxon>
        <taxon>Ecdysozoa</taxon>
        <taxon>Nematoda</taxon>
        <taxon>Chromadorea</taxon>
        <taxon>Rhabditida</taxon>
        <taxon>Rhabditina</taxon>
        <taxon>Rhabditomorpha</taxon>
        <taxon>Strongyloidea</taxon>
        <taxon>Strongylidae</taxon>
        <taxon>Oesophagostomum</taxon>
    </lineage>
</organism>
<accession>A0A0B1SV10</accession>